<keyword evidence="2" id="KW-1185">Reference proteome</keyword>
<gene>
    <name evidence="1" type="ORF">O181_010577</name>
</gene>
<name>A0A9Q3GLB9_9BASI</name>
<evidence type="ECO:0000313" key="1">
    <source>
        <dbReference type="EMBL" id="MBW0470862.1"/>
    </source>
</evidence>
<accession>A0A9Q3GLB9</accession>
<organism evidence="1 2">
    <name type="scientific">Austropuccinia psidii MF-1</name>
    <dbReference type="NCBI Taxonomy" id="1389203"/>
    <lineage>
        <taxon>Eukaryota</taxon>
        <taxon>Fungi</taxon>
        <taxon>Dikarya</taxon>
        <taxon>Basidiomycota</taxon>
        <taxon>Pucciniomycotina</taxon>
        <taxon>Pucciniomycetes</taxon>
        <taxon>Pucciniales</taxon>
        <taxon>Sphaerophragmiaceae</taxon>
        <taxon>Austropuccinia</taxon>
    </lineage>
</organism>
<dbReference type="EMBL" id="AVOT02002572">
    <property type="protein sequence ID" value="MBW0470862.1"/>
    <property type="molecule type" value="Genomic_DNA"/>
</dbReference>
<proteinExistence type="predicted"/>
<evidence type="ECO:0000313" key="2">
    <source>
        <dbReference type="Proteomes" id="UP000765509"/>
    </source>
</evidence>
<comment type="caution">
    <text evidence="1">The sequence shown here is derived from an EMBL/GenBank/DDBJ whole genome shotgun (WGS) entry which is preliminary data.</text>
</comment>
<dbReference type="AlphaFoldDB" id="A0A9Q3GLB9"/>
<protein>
    <submittedName>
        <fullName evidence="1">Uncharacterized protein</fullName>
    </submittedName>
</protein>
<reference evidence="1" key="1">
    <citation type="submission" date="2021-03" db="EMBL/GenBank/DDBJ databases">
        <title>Draft genome sequence of rust myrtle Austropuccinia psidii MF-1, a brazilian biotype.</title>
        <authorList>
            <person name="Quecine M.C."/>
            <person name="Pachon D.M.R."/>
            <person name="Bonatelli M.L."/>
            <person name="Correr F.H."/>
            <person name="Franceschini L.M."/>
            <person name="Leite T.F."/>
            <person name="Margarido G.R.A."/>
            <person name="Almeida C.A."/>
            <person name="Ferrarezi J.A."/>
            <person name="Labate C.A."/>
        </authorList>
    </citation>
    <scope>NUCLEOTIDE SEQUENCE</scope>
    <source>
        <strain evidence="1">MF-1</strain>
    </source>
</reference>
<dbReference type="Proteomes" id="UP000765509">
    <property type="component" value="Unassembled WGS sequence"/>
</dbReference>
<sequence length="129" mass="14234">MPSTILMLLQCPQNETTMPPPSPPSPILMPPHPHHLQSLRSLSILKICCKPALNPPYTSSHPPNPLHPFLSLHLCSALPTCLQFRPHTGLILNSAYHPYAPEVPSRWNYNASSPSPPSPLPHLLPPYIP</sequence>